<sequence length="601" mass="67328">MQRPDYNFGRRLDLFPLQMFGPYAGAVGPAKALWPIPASSKAGDTALTIDQTVRVTYNGNQISYTAGYEPQSGYRFNSEDIVQGGVSRAFDAIFHKGFVPWMLRPRDSRYEPDVASTSRISTLEIIQTRKDTTNTFKPVAGTLDESYTLNITNGGDVLLHAATSTGVLRGLETFSQLFFKHSSGTSWYTTQAPLTITDKPKFAHRGLLLDVSRHFYPLDDIKRTIDGLAMNKMNVLHLHITDTQSWPLEIPALPRLTKYHAYGADLVYTPSDIAHLYEYGIHRGVQIIMEIDMPSHVGIDKAYPNISVAYAKKPFEYYCSQPPCGSFRLNNSDTNAFVDKLFDDLLPRVSPYSSYFHTGGDEYKANNSLIDPNIRSNDPKVIQPLLQDFMTFAHDRVRRHGLIPFVWEEMIIGWNLTLGKDVVVQTWLGADAIKPITEAGYKVIDSSNDYTYLDCGRGEFIDYPNGPIYQANYPFVDWCTPVKNWRLIYSHDPTAGLSAESAKLVIGGETPLWSETIDGATLDSIVWPRAAAAGEAWWSGSTEPDTGKNRSIIDVRIRLSEQRERMLSRGVKGAPITQLWCDQAESDACAGSILHLDDQDF</sequence>
<dbReference type="Proteomes" id="UP001143910">
    <property type="component" value="Unassembled WGS sequence"/>
</dbReference>
<reference evidence="1" key="1">
    <citation type="submission" date="2022-08" db="EMBL/GenBank/DDBJ databases">
        <title>Genome Sequence of Lecanicillium fungicola.</title>
        <authorList>
            <person name="Buettner E."/>
        </authorList>
    </citation>
    <scope>NUCLEOTIDE SEQUENCE</scope>
    <source>
        <strain evidence="1">Babe33</strain>
    </source>
</reference>
<gene>
    <name evidence="1" type="ORF">NQ176_g3210</name>
</gene>
<protein>
    <submittedName>
        <fullName evidence="1">Uncharacterized protein</fullName>
    </submittedName>
</protein>
<proteinExistence type="predicted"/>
<comment type="caution">
    <text evidence="1">The sequence shown here is derived from an EMBL/GenBank/DDBJ whole genome shotgun (WGS) entry which is preliminary data.</text>
</comment>
<name>A0ACC1NJK7_9HYPO</name>
<dbReference type="EMBL" id="JANJQO010000277">
    <property type="protein sequence ID" value="KAJ2979507.1"/>
    <property type="molecule type" value="Genomic_DNA"/>
</dbReference>
<evidence type="ECO:0000313" key="2">
    <source>
        <dbReference type="Proteomes" id="UP001143910"/>
    </source>
</evidence>
<organism evidence="1 2">
    <name type="scientific">Zarea fungicola</name>
    <dbReference type="NCBI Taxonomy" id="93591"/>
    <lineage>
        <taxon>Eukaryota</taxon>
        <taxon>Fungi</taxon>
        <taxon>Dikarya</taxon>
        <taxon>Ascomycota</taxon>
        <taxon>Pezizomycotina</taxon>
        <taxon>Sordariomycetes</taxon>
        <taxon>Hypocreomycetidae</taxon>
        <taxon>Hypocreales</taxon>
        <taxon>Cordycipitaceae</taxon>
        <taxon>Zarea</taxon>
    </lineage>
</organism>
<accession>A0ACC1NJK7</accession>
<evidence type="ECO:0000313" key="1">
    <source>
        <dbReference type="EMBL" id="KAJ2979507.1"/>
    </source>
</evidence>
<keyword evidence="2" id="KW-1185">Reference proteome</keyword>